<keyword evidence="1" id="KW-0143">Chaperone</keyword>
<dbReference type="PROSITE" id="PS00636">
    <property type="entry name" value="DNAJ_1"/>
    <property type="match status" value="1"/>
</dbReference>
<feature type="compositionally biased region" description="Basic and acidic residues" evidence="2">
    <location>
        <begin position="242"/>
        <end position="252"/>
    </location>
</feature>
<dbReference type="CDD" id="cd06257">
    <property type="entry name" value="DnaJ"/>
    <property type="match status" value="1"/>
</dbReference>
<sequence>MDQVQDHYAVLQVPPTASGIDIKKSYHRLVLLTHPDKSPDDPGATKKFQAVSNAYETLRDPLKRAAYDIESRGRQQSLGQDRKPSDEFARTSHTKEDEPTDFKGQDAETCEFWANVLEQELASLILKRGELRHQIQLIESYITEILKTIEVFEEEENGNKDEKLEKNWIAFLFRRRALMEAKASRARQRSERALELLELKARWVRLHTEHDGFAKKIDAIESVITATYRRLLNVQHHGTRAQARDRAEQERKKAQRQAKQRQRKEYEDWIREERERMMSEIAEQERLEKQRVKADCEAWEREKRQREVLADRARAVREYEERERTK</sequence>
<evidence type="ECO:0000313" key="4">
    <source>
        <dbReference type="EMBL" id="KAK8016068.1"/>
    </source>
</evidence>
<evidence type="ECO:0000256" key="2">
    <source>
        <dbReference type="SAM" id="MobiDB-lite"/>
    </source>
</evidence>
<dbReference type="PRINTS" id="PR00625">
    <property type="entry name" value="JDOMAIN"/>
</dbReference>
<feature type="compositionally biased region" description="Basic and acidic residues" evidence="2">
    <location>
        <begin position="80"/>
        <end position="104"/>
    </location>
</feature>
<dbReference type="InterPro" id="IPR036869">
    <property type="entry name" value="J_dom_sf"/>
</dbReference>
<accession>A0ABR1RP92</accession>
<evidence type="ECO:0000259" key="3">
    <source>
        <dbReference type="PROSITE" id="PS50076"/>
    </source>
</evidence>
<evidence type="ECO:0000256" key="1">
    <source>
        <dbReference type="ARBA" id="ARBA00023186"/>
    </source>
</evidence>
<reference evidence="4 5" key="1">
    <citation type="submission" date="2023-01" db="EMBL/GenBank/DDBJ databases">
        <title>Analysis of 21 Apiospora genomes using comparative genomics revels a genus with tremendous synthesis potential of carbohydrate active enzymes and secondary metabolites.</title>
        <authorList>
            <person name="Sorensen T."/>
        </authorList>
    </citation>
    <scope>NUCLEOTIDE SEQUENCE [LARGE SCALE GENOMIC DNA]</scope>
    <source>
        <strain evidence="4 5">CBS 33761</strain>
    </source>
</reference>
<keyword evidence="5" id="KW-1185">Reference proteome</keyword>
<dbReference type="Proteomes" id="UP001444661">
    <property type="component" value="Unassembled WGS sequence"/>
</dbReference>
<dbReference type="InterPro" id="IPR018253">
    <property type="entry name" value="DnaJ_domain_CS"/>
</dbReference>
<comment type="caution">
    <text evidence="4">The sequence shown here is derived from an EMBL/GenBank/DDBJ whole genome shotgun (WGS) entry which is preliminary data.</text>
</comment>
<gene>
    <name evidence="4" type="ORF">PG993_014257</name>
</gene>
<proteinExistence type="predicted"/>
<dbReference type="EMBL" id="JAQQWK010000014">
    <property type="protein sequence ID" value="KAK8016068.1"/>
    <property type="molecule type" value="Genomic_DNA"/>
</dbReference>
<dbReference type="PROSITE" id="PS50076">
    <property type="entry name" value="DNAJ_2"/>
    <property type="match status" value="1"/>
</dbReference>
<dbReference type="Gene3D" id="1.10.287.110">
    <property type="entry name" value="DnaJ domain"/>
    <property type="match status" value="1"/>
</dbReference>
<feature type="compositionally biased region" description="Basic residues" evidence="2">
    <location>
        <begin position="253"/>
        <end position="262"/>
    </location>
</feature>
<dbReference type="PANTHER" id="PTHR43096:SF52">
    <property type="entry name" value="DNAJ HOMOLOG 1, MITOCHONDRIAL-RELATED"/>
    <property type="match status" value="1"/>
</dbReference>
<dbReference type="SUPFAM" id="SSF46565">
    <property type="entry name" value="Chaperone J-domain"/>
    <property type="match status" value="1"/>
</dbReference>
<dbReference type="SMART" id="SM00271">
    <property type="entry name" value="DnaJ"/>
    <property type="match status" value="1"/>
</dbReference>
<organism evidence="4 5">
    <name type="scientific">Apiospora rasikravindrae</name>
    <dbReference type="NCBI Taxonomy" id="990691"/>
    <lineage>
        <taxon>Eukaryota</taxon>
        <taxon>Fungi</taxon>
        <taxon>Dikarya</taxon>
        <taxon>Ascomycota</taxon>
        <taxon>Pezizomycotina</taxon>
        <taxon>Sordariomycetes</taxon>
        <taxon>Xylariomycetidae</taxon>
        <taxon>Amphisphaeriales</taxon>
        <taxon>Apiosporaceae</taxon>
        <taxon>Apiospora</taxon>
    </lineage>
</organism>
<feature type="region of interest" description="Disordered" evidence="2">
    <location>
        <begin position="235"/>
        <end position="262"/>
    </location>
</feature>
<dbReference type="Pfam" id="PF00226">
    <property type="entry name" value="DnaJ"/>
    <property type="match status" value="1"/>
</dbReference>
<evidence type="ECO:0000313" key="5">
    <source>
        <dbReference type="Proteomes" id="UP001444661"/>
    </source>
</evidence>
<feature type="domain" description="J" evidence="3">
    <location>
        <begin position="6"/>
        <end position="71"/>
    </location>
</feature>
<protein>
    <submittedName>
        <fullName evidence="4">Djp1</fullName>
    </submittedName>
</protein>
<dbReference type="InterPro" id="IPR001623">
    <property type="entry name" value="DnaJ_domain"/>
</dbReference>
<dbReference type="PANTHER" id="PTHR43096">
    <property type="entry name" value="DNAJ HOMOLOG 1, MITOCHONDRIAL-RELATED"/>
    <property type="match status" value="1"/>
</dbReference>
<feature type="region of interest" description="Disordered" evidence="2">
    <location>
        <begin position="71"/>
        <end position="104"/>
    </location>
</feature>
<name>A0ABR1RP92_9PEZI</name>